<dbReference type="InterPro" id="IPR015815">
    <property type="entry name" value="HIBADH-related"/>
</dbReference>
<gene>
    <name evidence="6" type="ORF">C0Z20_12080</name>
</gene>
<dbReference type="RefSeq" id="WP_102607052.1">
    <property type="nucleotide sequence ID" value="NZ_PNYC01000006.1"/>
</dbReference>
<reference evidence="6 7" key="1">
    <citation type="submission" date="2018-01" db="EMBL/GenBank/DDBJ databases">
        <title>Whole genome analyses suggest that Burkholderia sensu lato contains two further novel genera in the rhizoxinica-symbiotica group Mycetohabitans gen. nov., and Trinickia gen. nov.: implications for the evolution of diazotrophy and nodulation in the Burkholderiaceae.</title>
        <authorList>
            <person name="Estrada-de los Santos P."/>
            <person name="Palmer M."/>
            <person name="Chavez-Ramirez B."/>
            <person name="Beukes C."/>
            <person name="Steenkamp E.T."/>
            <person name="Hirsch A.M."/>
            <person name="Manyaka P."/>
            <person name="Maluk M."/>
            <person name="Lafos M."/>
            <person name="Crook M."/>
            <person name="Gross E."/>
            <person name="Simon M.F."/>
            <person name="Bueno dos Reis Junior F."/>
            <person name="Poole P.S."/>
            <person name="Venter S.N."/>
            <person name="James E.K."/>
        </authorList>
    </citation>
    <scope>NUCLEOTIDE SEQUENCE [LARGE SCALE GENOMIC DNA]</scope>
    <source>
        <strain evidence="6 7">JPY 581</strain>
    </source>
</reference>
<evidence type="ECO:0000256" key="2">
    <source>
        <dbReference type="ARBA" id="ARBA00023027"/>
    </source>
</evidence>
<dbReference type="Gene3D" id="1.10.1040.10">
    <property type="entry name" value="N-(1-d-carboxylethyl)-l-norvaline Dehydrogenase, domain 2"/>
    <property type="match status" value="1"/>
</dbReference>
<dbReference type="GO" id="GO:0050661">
    <property type="term" value="F:NADP binding"/>
    <property type="evidence" value="ECO:0007669"/>
    <property type="project" value="InterPro"/>
</dbReference>
<evidence type="ECO:0000313" key="7">
    <source>
        <dbReference type="Proteomes" id="UP000235777"/>
    </source>
</evidence>
<evidence type="ECO:0000259" key="5">
    <source>
        <dbReference type="Pfam" id="PF14833"/>
    </source>
</evidence>
<dbReference type="AlphaFoldDB" id="A0A2N7X5B6"/>
<proteinExistence type="predicted"/>
<dbReference type="SUPFAM" id="SSF48179">
    <property type="entry name" value="6-phosphogluconate dehydrogenase C-terminal domain-like"/>
    <property type="match status" value="1"/>
</dbReference>
<dbReference type="Pfam" id="PF03446">
    <property type="entry name" value="NAD_binding_2"/>
    <property type="match status" value="1"/>
</dbReference>
<accession>A0A2N7X5B6</accession>
<sequence length="294" mass="31528">MNIGFIGIGAMGAGIVRNFLKAGHQVAIWDRFQEPMNELAELGAHVAASPVEAAQDAIVFSMLAHDDAIQDTLIDRGWLRGVNKPLLHVNMATISVRYARKLTELHAAAGIEYVGSPVFGRPDAAAARTLNLIVGGTKSAVERLTPLFDAISSKAWHVGEEPFQANLVKLAGNMMIASAIEAMAEATALGTAHGVDRNVMLDVYLEALFPCAVYRGYGSFIRKREYEPVGFKLPLGSKDIRLALEAGESARVPLPLAGVVRDSLLQALANGYEQSDWSSLAEASYMRAGLGPNE</sequence>
<dbReference type="InterPro" id="IPR051265">
    <property type="entry name" value="HIBADH-related_NP60_sf"/>
</dbReference>
<dbReference type="Pfam" id="PF14833">
    <property type="entry name" value="NAD_binding_11"/>
    <property type="match status" value="1"/>
</dbReference>
<feature type="domain" description="3-hydroxyisobutyrate dehydrogenase-like NAD-binding" evidence="5">
    <location>
        <begin position="165"/>
        <end position="282"/>
    </location>
</feature>
<dbReference type="GO" id="GO:0051287">
    <property type="term" value="F:NAD binding"/>
    <property type="evidence" value="ECO:0007669"/>
    <property type="project" value="InterPro"/>
</dbReference>
<keyword evidence="7" id="KW-1185">Reference proteome</keyword>
<comment type="caution">
    <text evidence="6">The sequence shown here is derived from an EMBL/GenBank/DDBJ whole genome shotgun (WGS) entry which is preliminary data.</text>
</comment>
<dbReference type="EMBL" id="PNYC01000006">
    <property type="protein sequence ID" value="PMS36817.1"/>
    <property type="molecule type" value="Genomic_DNA"/>
</dbReference>
<dbReference type="GO" id="GO:0016491">
    <property type="term" value="F:oxidoreductase activity"/>
    <property type="evidence" value="ECO:0007669"/>
    <property type="project" value="UniProtKB-KW"/>
</dbReference>
<dbReference type="InterPro" id="IPR006115">
    <property type="entry name" value="6PGDH_NADP-bd"/>
</dbReference>
<evidence type="ECO:0000313" key="6">
    <source>
        <dbReference type="EMBL" id="PMS36817.1"/>
    </source>
</evidence>
<protein>
    <submittedName>
        <fullName evidence="6">Oxidoreductase</fullName>
    </submittedName>
</protein>
<dbReference type="PANTHER" id="PTHR43580">
    <property type="entry name" value="OXIDOREDUCTASE GLYR1-RELATED"/>
    <property type="match status" value="1"/>
</dbReference>
<dbReference type="Gene3D" id="3.40.50.720">
    <property type="entry name" value="NAD(P)-binding Rossmann-like Domain"/>
    <property type="match status" value="1"/>
</dbReference>
<dbReference type="SUPFAM" id="SSF51735">
    <property type="entry name" value="NAD(P)-binding Rossmann-fold domains"/>
    <property type="match status" value="1"/>
</dbReference>
<dbReference type="PANTHER" id="PTHR43580:SF2">
    <property type="entry name" value="CYTOKINE-LIKE NUCLEAR FACTOR N-PAC"/>
    <property type="match status" value="1"/>
</dbReference>
<feature type="domain" description="6-phosphogluconate dehydrogenase NADP-binding" evidence="4">
    <location>
        <begin position="2"/>
        <end position="159"/>
    </location>
</feature>
<dbReference type="InterPro" id="IPR008927">
    <property type="entry name" value="6-PGluconate_DH-like_C_sf"/>
</dbReference>
<evidence type="ECO:0000256" key="1">
    <source>
        <dbReference type="ARBA" id="ARBA00023002"/>
    </source>
</evidence>
<keyword evidence="1" id="KW-0560">Oxidoreductase</keyword>
<organism evidence="6 7">
    <name type="scientific">Trinickia symbiotica</name>
    <dbReference type="NCBI Taxonomy" id="863227"/>
    <lineage>
        <taxon>Bacteria</taxon>
        <taxon>Pseudomonadati</taxon>
        <taxon>Pseudomonadota</taxon>
        <taxon>Betaproteobacteria</taxon>
        <taxon>Burkholderiales</taxon>
        <taxon>Burkholderiaceae</taxon>
        <taxon>Trinickia</taxon>
    </lineage>
</organism>
<evidence type="ECO:0000259" key="4">
    <source>
        <dbReference type="Pfam" id="PF03446"/>
    </source>
</evidence>
<dbReference type="PIRSF" id="PIRSF000103">
    <property type="entry name" value="HIBADH"/>
    <property type="match status" value="1"/>
</dbReference>
<dbReference type="Proteomes" id="UP000235777">
    <property type="component" value="Unassembled WGS sequence"/>
</dbReference>
<dbReference type="InterPro" id="IPR036291">
    <property type="entry name" value="NAD(P)-bd_dom_sf"/>
</dbReference>
<feature type="active site" evidence="3">
    <location>
        <position position="169"/>
    </location>
</feature>
<keyword evidence="2" id="KW-0520">NAD</keyword>
<evidence type="ECO:0000256" key="3">
    <source>
        <dbReference type="PIRSR" id="PIRSR000103-1"/>
    </source>
</evidence>
<dbReference type="InterPro" id="IPR013328">
    <property type="entry name" value="6PGD_dom2"/>
</dbReference>
<dbReference type="InterPro" id="IPR029154">
    <property type="entry name" value="HIBADH-like_NADP-bd"/>
</dbReference>
<name>A0A2N7X5B6_9BURK</name>